<organism evidence="2 3">
    <name type="scientific">Ascidiaceihabitans donghaensis</name>
    <dbReference type="NCBI Taxonomy" id="1510460"/>
    <lineage>
        <taxon>Bacteria</taxon>
        <taxon>Pseudomonadati</taxon>
        <taxon>Pseudomonadota</taxon>
        <taxon>Alphaproteobacteria</taxon>
        <taxon>Rhodobacterales</taxon>
        <taxon>Paracoccaceae</taxon>
        <taxon>Ascidiaceihabitans</taxon>
    </lineage>
</organism>
<dbReference type="OrthoDB" id="1432662at2"/>
<protein>
    <submittedName>
        <fullName evidence="2">General stress protein 26</fullName>
    </submittedName>
</protein>
<reference evidence="2 3" key="1">
    <citation type="submission" date="2018-03" db="EMBL/GenBank/DDBJ databases">
        <authorList>
            <person name="Keele B.F."/>
        </authorList>
    </citation>
    <scope>NUCLEOTIDE SEQUENCE [LARGE SCALE GENOMIC DNA]</scope>
    <source>
        <strain evidence="2 3">CECT 8599</strain>
    </source>
</reference>
<dbReference type="RefSeq" id="WP_108828802.1">
    <property type="nucleotide sequence ID" value="NZ_OMOR01000001.1"/>
</dbReference>
<dbReference type="Proteomes" id="UP000244880">
    <property type="component" value="Unassembled WGS sequence"/>
</dbReference>
<keyword evidence="3" id="KW-1185">Reference proteome</keyword>
<proteinExistence type="predicted"/>
<dbReference type="PANTHER" id="PTHR34818">
    <property type="entry name" value="PROTEIN BLI-3"/>
    <property type="match status" value="1"/>
</dbReference>
<dbReference type="InterPro" id="IPR012349">
    <property type="entry name" value="Split_barrel_FMN-bd"/>
</dbReference>
<evidence type="ECO:0000259" key="1">
    <source>
        <dbReference type="Pfam" id="PF16242"/>
    </source>
</evidence>
<sequence>MSHHLKEEFWDRIEDARVGMLSTGFGRTVPMSHYADDDEDGNVMWFITAKDTDVAKAAAAGKDVQYTVTSDKEGLYAAIDGKLSLSTDTNKLDDIWNVFAAAWFRDGKDDPNVQLVRLDLTKAEVWATEGKLAFLYEVAKANLTDDTADAGHHGTIVFRKAA</sequence>
<evidence type="ECO:0000313" key="2">
    <source>
        <dbReference type="EMBL" id="SPH21755.1"/>
    </source>
</evidence>
<dbReference type="InterPro" id="IPR038725">
    <property type="entry name" value="YdaG_split_barrel_FMN-bd"/>
</dbReference>
<dbReference type="SUPFAM" id="SSF50475">
    <property type="entry name" value="FMN-binding split barrel"/>
    <property type="match status" value="1"/>
</dbReference>
<dbReference type="Gene3D" id="2.30.110.10">
    <property type="entry name" value="Electron Transport, Fmn-binding Protein, Chain A"/>
    <property type="match status" value="1"/>
</dbReference>
<dbReference type="AlphaFoldDB" id="A0A2R8BFL5"/>
<dbReference type="EMBL" id="OMOR01000001">
    <property type="protein sequence ID" value="SPH21755.1"/>
    <property type="molecule type" value="Genomic_DNA"/>
</dbReference>
<dbReference type="Pfam" id="PF16242">
    <property type="entry name" value="Pyrid_ox_like"/>
    <property type="match status" value="1"/>
</dbReference>
<feature type="domain" description="General stress protein FMN-binding split barrel" evidence="1">
    <location>
        <begin position="7"/>
        <end position="149"/>
    </location>
</feature>
<name>A0A2R8BFL5_9RHOB</name>
<gene>
    <name evidence="2" type="primary">ydaG</name>
    <name evidence="2" type="ORF">ASD8599_02506</name>
</gene>
<dbReference type="PANTHER" id="PTHR34818:SF1">
    <property type="entry name" value="PROTEIN BLI-3"/>
    <property type="match status" value="1"/>
</dbReference>
<accession>A0A2R8BFL5</accession>
<evidence type="ECO:0000313" key="3">
    <source>
        <dbReference type="Proteomes" id="UP000244880"/>
    </source>
</evidence>
<dbReference type="InterPro" id="IPR052917">
    <property type="entry name" value="Stress-Dev_Protein"/>
</dbReference>